<gene>
    <name evidence="1" type="ORF">Q8W38_23905</name>
</gene>
<organism evidence="1 2">
    <name type="scientific">Vibrio splendidus</name>
    <dbReference type="NCBI Taxonomy" id="29497"/>
    <lineage>
        <taxon>Bacteria</taxon>
        <taxon>Pseudomonadati</taxon>
        <taxon>Pseudomonadota</taxon>
        <taxon>Gammaproteobacteria</taxon>
        <taxon>Vibrionales</taxon>
        <taxon>Vibrionaceae</taxon>
        <taxon>Vibrio</taxon>
    </lineage>
</organism>
<evidence type="ECO:0000313" key="2">
    <source>
        <dbReference type="Proteomes" id="UP001177883"/>
    </source>
</evidence>
<feature type="non-terminal residue" evidence="1">
    <location>
        <position position="71"/>
    </location>
</feature>
<accession>A0ABD5AGV1</accession>
<proteinExistence type="predicted"/>
<dbReference type="EMBL" id="JAUYVK010000097">
    <property type="protein sequence ID" value="MDP2492370.1"/>
    <property type="molecule type" value="Genomic_DNA"/>
</dbReference>
<sequence>SGSHYDYTEHGIQNIEDDVYGKALANYQLTRSLQVGLGGLVTDSGTMYTVGGAYNLIDWDLSTEAVYSQFE</sequence>
<reference evidence="1" key="1">
    <citation type="submission" date="2023-07" db="EMBL/GenBank/DDBJ databases">
        <title>Genome content predicts the carbon catabolic preferences of heterotrophic bacteria.</title>
        <authorList>
            <person name="Gralka M."/>
        </authorList>
    </citation>
    <scope>NUCLEOTIDE SEQUENCE</scope>
    <source>
        <strain evidence="1">6E03</strain>
    </source>
</reference>
<feature type="non-terminal residue" evidence="1">
    <location>
        <position position="1"/>
    </location>
</feature>
<dbReference type="RefSeq" id="WP_305375268.1">
    <property type="nucleotide sequence ID" value="NZ_JAUYVK010000097.1"/>
</dbReference>
<dbReference type="Proteomes" id="UP001177883">
    <property type="component" value="Unassembled WGS sequence"/>
</dbReference>
<name>A0ABD5AGV1_VIBSP</name>
<dbReference type="AlphaFoldDB" id="A0ABD5AGV1"/>
<protein>
    <submittedName>
        <fullName evidence="1">Uncharacterized protein</fullName>
    </submittedName>
</protein>
<comment type="caution">
    <text evidence="1">The sequence shown here is derived from an EMBL/GenBank/DDBJ whole genome shotgun (WGS) entry which is preliminary data.</text>
</comment>
<evidence type="ECO:0000313" key="1">
    <source>
        <dbReference type="EMBL" id="MDP2492370.1"/>
    </source>
</evidence>